<evidence type="ECO:0000259" key="3">
    <source>
        <dbReference type="Pfam" id="PF12969"/>
    </source>
</evidence>
<dbReference type="Gene3D" id="2.60.120.1130">
    <property type="match status" value="1"/>
</dbReference>
<dbReference type="RefSeq" id="WP_167223544.1">
    <property type="nucleotide sequence ID" value="NZ_VUYU01000005.1"/>
</dbReference>
<organism evidence="4 5">
    <name type="scientific">Massilia rubra</name>
    <dbReference type="NCBI Taxonomy" id="2607910"/>
    <lineage>
        <taxon>Bacteria</taxon>
        <taxon>Pseudomonadati</taxon>
        <taxon>Pseudomonadota</taxon>
        <taxon>Betaproteobacteria</taxon>
        <taxon>Burkholderiales</taxon>
        <taxon>Oxalobacteraceae</taxon>
        <taxon>Telluria group</taxon>
        <taxon>Massilia</taxon>
    </lineage>
</organism>
<comment type="caution">
    <text evidence="4">The sequence shown here is derived from an EMBL/GenBank/DDBJ whole genome shotgun (WGS) entry which is preliminary data.</text>
</comment>
<evidence type="ECO:0000313" key="4">
    <source>
        <dbReference type="EMBL" id="NHZ33679.1"/>
    </source>
</evidence>
<reference evidence="4 5" key="1">
    <citation type="submission" date="2019-09" db="EMBL/GenBank/DDBJ databases">
        <title>Taxonomy of Antarctic Massilia spp.: description of Massilia rubra sp. nov., Massilia aquatica sp. nov., Massilia mucilaginosa sp. nov., Massilia frigida sp. nov. isolated from streams, lakes and regoliths.</title>
        <authorList>
            <person name="Holochova P."/>
            <person name="Sedlacek I."/>
            <person name="Kralova S."/>
            <person name="Maslanova I."/>
            <person name="Busse H.-J."/>
            <person name="Stankova E."/>
            <person name="Vrbovska V."/>
            <person name="Kovarovic V."/>
            <person name="Bartak M."/>
            <person name="Svec P."/>
            <person name="Pantucek R."/>
        </authorList>
    </citation>
    <scope>NUCLEOTIDE SEQUENCE [LARGE SCALE GENOMIC DNA]</scope>
    <source>
        <strain evidence="4 5">CCM 8692</strain>
    </source>
</reference>
<dbReference type="Gene3D" id="2.60.40.3140">
    <property type="match status" value="1"/>
</dbReference>
<dbReference type="Pfam" id="PF01841">
    <property type="entry name" value="Transglut_core"/>
    <property type="match status" value="1"/>
</dbReference>
<evidence type="ECO:0000313" key="5">
    <source>
        <dbReference type="Proteomes" id="UP000785613"/>
    </source>
</evidence>
<dbReference type="InterPro" id="IPR024618">
    <property type="entry name" value="DUF3857"/>
</dbReference>
<dbReference type="Pfam" id="PF12969">
    <property type="entry name" value="DUF3857"/>
    <property type="match status" value="1"/>
</dbReference>
<evidence type="ECO:0000256" key="1">
    <source>
        <dbReference type="SAM" id="SignalP"/>
    </source>
</evidence>
<dbReference type="SUPFAM" id="SSF54001">
    <property type="entry name" value="Cysteine proteinases"/>
    <property type="match status" value="1"/>
</dbReference>
<dbReference type="Gene3D" id="3.10.620.30">
    <property type="match status" value="1"/>
</dbReference>
<name>A0ABX0LQD4_9BURK</name>
<feature type="domain" description="Transglutaminase-like" evidence="2">
    <location>
        <begin position="266"/>
        <end position="339"/>
    </location>
</feature>
<dbReference type="InterPro" id="IPR002931">
    <property type="entry name" value="Transglutaminase-like"/>
</dbReference>
<gene>
    <name evidence="4" type="ORF">F0185_08765</name>
</gene>
<keyword evidence="1" id="KW-0732">Signal</keyword>
<keyword evidence="5" id="KW-1185">Reference proteome</keyword>
<protein>
    <submittedName>
        <fullName evidence="4">DUF3857 domain-containing protein</fullName>
    </submittedName>
</protein>
<accession>A0ABX0LQD4</accession>
<dbReference type="EMBL" id="VUYU01000005">
    <property type="protein sequence ID" value="NHZ33679.1"/>
    <property type="molecule type" value="Genomic_DNA"/>
</dbReference>
<sequence>MPTCLAAVLSTLLLLANNGAAAAANADTGTDPAIVIDKYLQHYVVDTDGGYRLTVDNVKTIVLPRALQAHSQYVISYNTGLDDISELEAFTIKPDGRRIAAPPPQIKDQQDPAASEAPMFQGARLKIIAFSDVAVGDQVAVRYVLTRKNALFPGHFEDLSSSQFYASKQFHLIYDMPESMTLYADAVGFAPVPAASAASAASAAGRNVYQWKYISGPNRRIESDSVSYLDYGKRLAVSTFPDYAAFARAWHARAKAQAAVTPAIAALAREVTAGLDTPRAKALALSEWVRRHIGYVPLPIGAGGVAPHPAATVLGNRYGDCKDHAILLEALLGAAGIDSSAALVNSSNAYRLPHAPTLGIFNHAITFIPALGLFLDASSDSVEAGYLPSALLGKPALLAASATLARTPSTQPEFNRMLARVDVGRNGSGRLDVVRTASGALAEAYRQAVRDTAPTERARFVERMLQALGQHGDGRFDAGLVDGAGDEYRMGFAGVSDNLADLPGPAGVATSFNFWGGTAESVAAMAEEKTRTQDFICPALDAADETVITFAPGIRILALPQALSVNAAGLSYQAAYARQANRVLVTRSLRFRHAGRTCTPADYLRMRAPLERMLRDLRSQIIVKSS</sequence>
<dbReference type="InterPro" id="IPR038765">
    <property type="entry name" value="Papain-like_cys_pep_sf"/>
</dbReference>
<evidence type="ECO:0000259" key="2">
    <source>
        <dbReference type="Pfam" id="PF01841"/>
    </source>
</evidence>
<feature type="chain" id="PRO_5046482174" evidence="1">
    <location>
        <begin position="23"/>
        <end position="626"/>
    </location>
</feature>
<feature type="domain" description="DUF3857" evidence="3">
    <location>
        <begin position="48"/>
        <end position="213"/>
    </location>
</feature>
<feature type="signal peptide" evidence="1">
    <location>
        <begin position="1"/>
        <end position="22"/>
    </location>
</feature>
<dbReference type="Proteomes" id="UP000785613">
    <property type="component" value="Unassembled WGS sequence"/>
</dbReference>
<proteinExistence type="predicted"/>